<dbReference type="Proteomes" id="UP000236634">
    <property type="component" value="Unassembled WGS sequence"/>
</dbReference>
<feature type="binding site" evidence="7">
    <location>
        <begin position="81"/>
        <end position="83"/>
    </location>
    <ligand>
        <name>substrate</name>
    </ligand>
</feature>
<keyword evidence="5 7" id="KW-0546">Nucleotide metabolism</keyword>
<dbReference type="NCBIfam" id="NF001862">
    <property type="entry name" value="PRK00601.1"/>
    <property type="match status" value="1"/>
</dbReference>
<dbReference type="EMBL" id="NBAX01000010">
    <property type="protein sequence ID" value="PNP92652.1"/>
    <property type="molecule type" value="Genomic_DNA"/>
</dbReference>
<comment type="catalytic activity">
    <reaction evidence="6 7">
        <text>dUTP + H2O = dUMP + diphosphate + H(+)</text>
        <dbReference type="Rhea" id="RHEA:10248"/>
        <dbReference type="ChEBI" id="CHEBI:15377"/>
        <dbReference type="ChEBI" id="CHEBI:15378"/>
        <dbReference type="ChEBI" id="CHEBI:33019"/>
        <dbReference type="ChEBI" id="CHEBI:61555"/>
        <dbReference type="ChEBI" id="CHEBI:246422"/>
        <dbReference type="EC" id="3.6.1.23"/>
    </reaction>
</comment>
<dbReference type="NCBIfam" id="TIGR00576">
    <property type="entry name" value="dut"/>
    <property type="match status" value="1"/>
</dbReference>
<comment type="caution">
    <text evidence="9">The sequence shown here is derived from an EMBL/GenBank/DDBJ whole genome shotgun (WGS) entry which is preliminary data.</text>
</comment>
<evidence type="ECO:0000313" key="10">
    <source>
        <dbReference type="Proteomes" id="UP000236634"/>
    </source>
</evidence>
<evidence type="ECO:0000256" key="5">
    <source>
        <dbReference type="ARBA" id="ARBA00023080"/>
    </source>
</evidence>
<evidence type="ECO:0000313" key="9">
    <source>
        <dbReference type="EMBL" id="PNP92652.1"/>
    </source>
</evidence>
<dbReference type="EC" id="3.6.1.23" evidence="7"/>
<evidence type="ECO:0000256" key="4">
    <source>
        <dbReference type="ARBA" id="ARBA00022842"/>
    </source>
</evidence>
<dbReference type="GO" id="GO:0000287">
    <property type="term" value="F:magnesium ion binding"/>
    <property type="evidence" value="ECO:0007669"/>
    <property type="project" value="UniProtKB-UniRule"/>
</dbReference>
<dbReference type="RefSeq" id="WP_103003992.1">
    <property type="nucleotide sequence ID" value="NZ_NBAX01000010.1"/>
</dbReference>
<feature type="domain" description="dUTPase-like" evidence="8">
    <location>
        <begin position="13"/>
        <end position="143"/>
    </location>
</feature>
<feature type="binding site" evidence="7">
    <location>
        <begin position="64"/>
        <end position="66"/>
    </location>
    <ligand>
        <name>substrate</name>
    </ligand>
</feature>
<dbReference type="InterPro" id="IPR008181">
    <property type="entry name" value="dUTPase"/>
</dbReference>
<dbReference type="FunFam" id="2.70.40.10:FF:000002">
    <property type="entry name" value="dUTP diphosphatase"/>
    <property type="match status" value="1"/>
</dbReference>
<dbReference type="AlphaFoldDB" id="A0A2K0XDP7"/>
<evidence type="ECO:0000256" key="3">
    <source>
        <dbReference type="ARBA" id="ARBA00022801"/>
    </source>
</evidence>
<evidence type="ECO:0000256" key="1">
    <source>
        <dbReference type="ARBA" id="ARBA00006581"/>
    </source>
</evidence>
<dbReference type="HAMAP" id="MF_00116">
    <property type="entry name" value="dUTPase_bact"/>
    <property type="match status" value="1"/>
</dbReference>
<dbReference type="UniPathway" id="UPA00610">
    <property type="reaction ID" value="UER00666"/>
</dbReference>
<evidence type="ECO:0000256" key="7">
    <source>
        <dbReference type="HAMAP-Rule" id="MF_00116"/>
    </source>
</evidence>
<comment type="function">
    <text evidence="7">This enzyme is involved in nucleotide metabolism: it produces dUMP, the immediate precursor of thymidine nucleotides and it decreases the intracellular concentration of dUTP so that uracil cannot be incorporated into DNA.</text>
</comment>
<keyword evidence="4 7" id="KW-0460">Magnesium</keyword>
<gene>
    <name evidence="7" type="primary">dut</name>
    <name evidence="9" type="ORF">BFS16_10725</name>
</gene>
<feature type="binding site" evidence="7">
    <location>
        <position position="77"/>
    </location>
    <ligand>
        <name>substrate</name>
    </ligand>
</feature>
<proteinExistence type="inferred from homology"/>
<dbReference type="SUPFAM" id="SSF51283">
    <property type="entry name" value="dUTPase-like"/>
    <property type="match status" value="1"/>
</dbReference>
<comment type="pathway">
    <text evidence="7">Pyrimidine metabolism; dUMP biosynthesis; dUMP from dCTP (dUTP route): step 2/2.</text>
</comment>
<evidence type="ECO:0000256" key="2">
    <source>
        <dbReference type="ARBA" id="ARBA00022723"/>
    </source>
</evidence>
<evidence type="ECO:0000256" key="6">
    <source>
        <dbReference type="ARBA" id="ARBA00047686"/>
    </source>
</evidence>
<dbReference type="Pfam" id="PF00692">
    <property type="entry name" value="dUTPase"/>
    <property type="match status" value="1"/>
</dbReference>
<comment type="caution">
    <text evidence="7">Lacks conserved residue(s) required for the propagation of feature annotation.</text>
</comment>
<dbReference type="InterPro" id="IPR033704">
    <property type="entry name" value="dUTPase_trimeric"/>
</dbReference>
<keyword evidence="3 7" id="KW-0378">Hydrolase</keyword>
<dbReference type="GO" id="GO:0046081">
    <property type="term" value="P:dUTP catabolic process"/>
    <property type="evidence" value="ECO:0007669"/>
    <property type="project" value="InterPro"/>
</dbReference>
<dbReference type="GO" id="GO:0004170">
    <property type="term" value="F:dUTP diphosphatase activity"/>
    <property type="evidence" value="ECO:0007669"/>
    <property type="project" value="UniProtKB-UniRule"/>
</dbReference>
<keyword evidence="2 7" id="KW-0479">Metal-binding</keyword>
<protein>
    <recommendedName>
        <fullName evidence="7">Deoxyuridine 5'-triphosphate nucleotidohydrolase</fullName>
        <shortName evidence="7">dUTPase</shortName>
        <ecNumber evidence="7">3.6.1.23</ecNumber>
    </recommendedName>
    <alternativeName>
        <fullName evidence="7">dUTP pyrophosphatase</fullName>
    </alternativeName>
</protein>
<sequence length="145" mass="15910">MIQIKVINKGHQPLPTYATAQSAGMDLRANIEAPQILKPMERKLIATGLYIALPEGYEAQIRPRSGLALKYGITVLNTPGTIDADYRGEIMVLLVNFSDKEFVINDGERIAQMVIAQHEQGQFVEVTQLDETDRGAGGYGHTGVK</sequence>
<dbReference type="Gene3D" id="2.70.40.10">
    <property type="match status" value="1"/>
</dbReference>
<name>A0A2K0XDP7_9BACT</name>
<accession>A0A2K0XDP7</accession>
<dbReference type="PANTHER" id="PTHR11241:SF0">
    <property type="entry name" value="DEOXYURIDINE 5'-TRIPHOSPHATE NUCLEOTIDOHYDROLASE"/>
    <property type="match status" value="1"/>
</dbReference>
<dbReference type="GO" id="GO:0006226">
    <property type="term" value="P:dUMP biosynthetic process"/>
    <property type="evidence" value="ECO:0007669"/>
    <property type="project" value="UniProtKB-UniRule"/>
</dbReference>
<dbReference type="InterPro" id="IPR029054">
    <property type="entry name" value="dUTPase-like"/>
</dbReference>
<dbReference type="PANTHER" id="PTHR11241">
    <property type="entry name" value="DEOXYURIDINE 5'-TRIPHOSPHATE NUCLEOTIDOHYDROLASE"/>
    <property type="match status" value="1"/>
</dbReference>
<comment type="cofactor">
    <cofactor evidence="7">
        <name>Mg(2+)</name>
        <dbReference type="ChEBI" id="CHEBI:18420"/>
    </cofactor>
</comment>
<organism evidence="9 10">
    <name type="scientific">Hoylesella timonensis</name>
    <dbReference type="NCBI Taxonomy" id="386414"/>
    <lineage>
        <taxon>Bacteria</taxon>
        <taxon>Pseudomonadati</taxon>
        <taxon>Bacteroidota</taxon>
        <taxon>Bacteroidia</taxon>
        <taxon>Bacteroidales</taxon>
        <taxon>Prevotellaceae</taxon>
        <taxon>Hoylesella</taxon>
    </lineage>
</organism>
<evidence type="ECO:0000259" key="8">
    <source>
        <dbReference type="Pfam" id="PF00692"/>
    </source>
</evidence>
<reference evidence="9 10" key="1">
    <citation type="submission" date="2017-03" db="EMBL/GenBank/DDBJ databases">
        <authorList>
            <person name="Afonso C.L."/>
            <person name="Miller P.J."/>
            <person name="Scott M.A."/>
            <person name="Spackman E."/>
            <person name="Goraichik I."/>
            <person name="Dimitrov K.M."/>
            <person name="Suarez D.L."/>
            <person name="Swayne D.E."/>
        </authorList>
    </citation>
    <scope>NUCLEOTIDE SEQUENCE [LARGE SCALE GENOMIC DNA]</scope>
    <source>
        <strain evidence="9 10">DNF00076</strain>
    </source>
</reference>
<dbReference type="InterPro" id="IPR036157">
    <property type="entry name" value="dUTPase-like_sf"/>
</dbReference>
<dbReference type="CDD" id="cd07557">
    <property type="entry name" value="trimeric_dUTPase"/>
    <property type="match status" value="1"/>
</dbReference>
<comment type="similarity">
    <text evidence="1 7">Belongs to the dUTPase family.</text>
</comment>